<comment type="caution">
    <text evidence="1">The sequence shown here is derived from an EMBL/GenBank/DDBJ whole genome shotgun (WGS) entry which is preliminary data.</text>
</comment>
<evidence type="ECO:0000313" key="2">
    <source>
        <dbReference type="Proteomes" id="UP001597511"/>
    </source>
</evidence>
<evidence type="ECO:0000313" key="1">
    <source>
        <dbReference type="EMBL" id="MFD2919083.1"/>
    </source>
</evidence>
<dbReference type="EMBL" id="JBHUOZ010000001">
    <property type="protein sequence ID" value="MFD2919083.1"/>
    <property type="molecule type" value="Genomic_DNA"/>
</dbReference>
<proteinExistence type="predicted"/>
<dbReference type="Proteomes" id="UP001597511">
    <property type="component" value="Unassembled WGS sequence"/>
</dbReference>
<name>A0ABW6A482_9BACT</name>
<organism evidence="1 2">
    <name type="scientific">Terrimonas rubra</name>
    <dbReference type="NCBI Taxonomy" id="1035890"/>
    <lineage>
        <taxon>Bacteria</taxon>
        <taxon>Pseudomonadati</taxon>
        <taxon>Bacteroidota</taxon>
        <taxon>Chitinophagia</taxon>
        <taxon>Chitinophagales</taxon>
        <taxon>Chitinophagaceae</taxon>
        <taxon>Terrimonas</taxon>
    </lineage>
</organism>
<accession>A0ABW6A482</accession>
<evidence type="ECO:0008006" key="3">
    <source>
        <dbReference type="Google" id="ProtNLM"/>
    </source>
</evidence>
<keyword evidence="2" id="KW-1185">Reference proteome</keyword>
<sequence>MQKNLFIHITGKWTIILLFIFSVIPGCNTSREGGQSPVIPAKLTAEDNDKLRQLLAAITNAPVNDTILIKHYHSHDDCWSTYRYRVAPDVLGSVMRLNKWLETYAAYNPHITVLQIRQPGSGPLKYIKRNYNVKVDIKKVLLQFPMFSKQDCNVVWLIIPDGTLYQINARY</sequence>
<reference evidence="2" key="1">
    <citation type="journal article" date="2019" name="Int. J. Syst. Evol. Microbiol.">
        <title>The Global Catalogue of Microorganisms (GCM) 10K type strain sequencing project: providing services to taxonomists for standard genome sequencing and annotation.</title>
        <authorList>
            <consortium name="The Broad Institute Genomics Platform"/>
            <consortium name="The Broad Institute Genome Sequencing Center for Infectious Disease"/>
            <person name="Wu L."/>
            <person name="Ma J."/>
        </authorList>
    </citation>
    <scope>NUCLEOTIDE SEQUENCE [LARGE SCALE GENOMIC DNA]</scope>
    <source>
        <strain evidence="2">KCTC 23299</strain>
    </source>
</reference>
<dbReference type="RefSeq" id="WP_386095922.1">
    <property type="nucleotide sequence ID" value="NZ_JBHUOZ010000001.1"/>
</dbReference>
<protein>
    <recommendedName>
        <fullName evidence="3">Lipoprotein</fullName>
    </recommendedName>
</protein>
<gene>
    <name evidence="1" type="ORF">ACFS6H_05115</name>
</gene>